<feature type="domain" description="Response regulatory" evidence="15">
    <location>
        <begin position="18"/>
        <end position="134"/>
    </location>
</feature>
<comment type="catalytic activity">
    <reaction evidence="1">
        <text>ATP + protein L-histidine = ADP + protein N-phospho-L-histidine.</text>
        <dbReference type="EC" id="2.7.13.3"/>
    </reaction>
</comment>
<evidence type="ECO:0000259" key="15">
    <source>
        <dbReference type="PROSITE" id="PS50110"/>
    </source>
</evidence>
<comment type="subcellular location">
    <subcellularLocation>
        <location evidence="2">Cell membrane</location>
    </subcellularLocation>
</comment>
<dbReference type="GO" id="GO:0005886">
    <property type="term" value="C:plasma membrane"/>
    <property type="evidence" value="ECO:0007669"/>
    <property type="project" value="UniProtKB-SubCell"/>
</dbReference>
<keyword evidence="13" id="KW-0175">Coiled coil</keyword>
<dbReference type="InterPro" id="IPR011006">
    <property type="entry name" value="CheY-like_superfamily"/>
</dbReference>
<dbReference type="InterPro" id="IPR036097">
    <property type="entry name" value="HisK_dim/P_sf"/>
</dbReference>
<feature type="coiled-coil region" evidence="13">
    <location>
        <begin position="182"/>
        <end position="209"/>
    </location>
</feature>
<keyword evidence="8 16" id="KW-0418">Kinase</keyword>
<evidence type="ECO:0000256" key="12">
    <source>
        <dbReference type="PROSITE-ProRule" id="PRU00169"/>
    </source>
</evidence>
<keyword evidence="11" id="KW-0472">Membrane</keyword>
<reference evidence="17" key="1">
    <citation type="submission" date="2016-10" db="EMBL/GenBank/DDBJ databases">
        <authorList>
            <person name="Varghese N."/>
            <person name="Submissions S."/>
        </authorList>
    </citation>
    <scope>NUCLEOTIDE SEQUENCE [LARGE SCALE GENOMIC DNA]</scope>
    <source>
        <strain evidence="17">DSM 16858</strain>
    </source>
</reference>
<dbReference type="CDD" id="cd00082">
    <property type="entry name" value="HisKA"/>
    <property type="match status" value="1"/>
</dbReference>
<dbReference type="Proteomes" id="UP000199181">
    <property type="component" value="Unassembled WGS sequence"/>
</dbReference>
<keyword evidence="17" id="KW-1185">Reference proteome</keyword>
<keyword evidence="9" id="KW-0067">ATP-binding</keyword>
<keyword evidence="6" id="KW-0808">Transferase</keyword>
<dbReference type="SMART" id="SM00448">
    <property type="entry name" value="REC"/>
    <property type="match status" value="1"/>
</dbReference>
<dbReference type="InterPro" id="IPR005467">
    <property type="entry name" value="His_kinase_dom"/>
</dbReference>
<dbReference type="GO" id="GO:0005524">
    <property type="term" value="F:ATP binding"/>
    <property type="evidence" value="ECO:0007669"/>
    <property type="project" value="UniProtKB-KW"/>
</dbReference>
<dbReference type="Pfam" id="PF00072">
    <property type="entry name" value="Response_reg"/>
    <property type="match status" value="1"/>
</dbReference>
<sequence>MTTTPGNPPQTTAEPRATVLNVNDHAATRYMVSRMLEMAGYQVLEASTGYEALAIAPQRPDLVLLDVEMPDIDGYEVCRRLRGSEETQDLLIAHLSAVSITREDRIRGLAFGADAYWTTPLEEEELLANIEALLRLQRRAQDAIRVRDEFLSVAAHELRTPLTALRLNLERARLLTTRSAPKENLDKGLSAALRQLSRLQQLLDTLLDVSRVANRRLKLEVGTVDLVDAAREIAQRFEPAARAGGVDLQLQLPDTPVVLFGDRLRLEQVLNNLLANALKYGDGKPVRLCVEERDDMAALRVSDNGIGIAPEDQSRIFERFERATNTEQSGSLGLGLYIAKEIVSAHGGSITVDSQPGQGATFQVLLPLRRTEQY</sequence>
<evidence type="ECO:0000256" key="1">
    <source>
        <dbReference type="ARBA" id="ARBA00000085"/>
    </source>
</evidence>
<dbReference type="InterPro" id="IPR004358">
    <property type="entry name" value="Sig_transdc_His_kin-like_C"/>
</dbReference>
<dbReference type="InterPro" id="IPR001789">
    <property type="entry name" value="Sig_transdc_resp-reg_receiver"/>
</dbReference>
<dbReference type="RefSeq" id="WP_245767245.1">
    <property type="nucleotide sequence ID" value="NZ_FOIJ01000003.1"/>
</dbReference>
<evidence type="ECO:0000256" key="10">
    <source>
        <dbReference type="ARBA" id="ARBA00023012"/>
    </source>
</evidence>
<keyword evidence="4" id="KW-1003">Cell membrane</keyword>
<dbReference type="PROSITE" id="PS50110">
    <property type="entry name" value="RESPONSE_REGULATORY"/>
    <property type="match status" value="1"/>
</dbReference>
<feature type="modified residue" description="4-aspartylphosphate" evidence="12">
    <location>
        <position position="66"/>
    </location>
</feature>
<evidence type="ECO:0000313" key="16">
    <source>
        <dbReference type="EMBL" id="SET47585.1"/>
    </source>
</evidence>
<keyword evidence="10" id="KW-0902">Two-component regulatory system</keyword>
<dbReference type="Pfam" id="PF02518">
    <property type="entry name" value="HATPase_c"/>
    <property type="match status" value="1"/>
</dbReference>
<dbReference type="PROSITE" id="PS50109">
    <property type="entry name" value="HIS_KIN"/>
    <property type="match status" value="1"/>
</dbReference>
<evidence type="ECO:0000256" key="5">
    <source>
        <dbReference type="ARBA" id="ARBA00022553"/>
    </source>
</evidence>
<keyword evidence="5 12" id="KW-0597">Phosphoprotein</keyword>
<evidence type="ECO:0000256" key="3">
    <source>
        <dbReference type="ARBA" id="ARBA00012438"/>
    </source>
</evidence>
<evidence type="ECO:0000256" key="13">
    <source>
        <dbReference type="SAM" id="Coils"/>
    </source>
</evidence>
<evidence type="ECO:0000256" key="11">
    <source>
        <dbReference type="ARBA" id="ARBA00023136"/>
    </source>
</evidence>
<dbReference type="InterPro" id="IPR003661">
    <property type="entry name" value="HisK_dim/P_dom"/>
</dbReference>
<dbReference type="SUPFAM" id="SSF52172">
    <property type="entry name" value="CheY-like"/>
    <property type="match status" value="1"/>
</dbReference>
<evidence type="ECO:0000256" key="6">
    <source>
        <dbReference type="ARBA" id="ARBA00022679"/>
    </source>
</evidence>
<evidence type="ECO:0000256" key="8">
    <source>
        <dbReference type="ARBA" id="ARBA00022777"/>
    </source>
</evidence>
<evidence type="ECO:0000256" key="7">
    <source>
        <dbReference type="ARBA" id="ARBA00022741"/>
    </source>
</evidence>
<evidence type="ECO:0000256" key="9">
    <source>
        <dbReference type="ARBA" id="ARBA00022840"/>
    </source>
</evidence>
<dbReference type="SUPFAM" id="SSF47384">
    <property type="entry name" value="Homodimeric domain of signal transducing histidine kinase"/>
    <property type="match status" value="1"/>
</dbReference>
<dbReference type="EMBL" id="FOIJ01000003">
    <property type="protein sequence ID" value="SET47585.1"/>
    <property type="molecule type" value="Genomic_DNA"/>
</dbReference>
<dbReference type="Gene3D" id="3.30.565.10">
    <property type="entry name" value="Histidine kinase-like ATPase, C-terminal domain"/>
    <property type="match status" value="1"/>
</dbReference>
<dbReference type="PANTHER" id="PTHR43547">
    <property type="entry name" value="TWO-COMPONENT HISTIDINE KINASE"/>
    <property type="match status" value="1"/>
</dbReference>
<dbReference type="SUPFAM" id="SSF55874">
    <property type="entry name" value="ATPase domain of HSP90 chaperone/DNA topoisomerase II/histidine kinase"/>
    <property type="match status" value="1"/>
</dbReference>
<dbReference type="InterPro" id="IPR036890">
    <property type="entry name" value="HATPase_C_sf"/>
</dbReference>
<protein>
    <recommendedName>
        <fullName evidence="3">histidine kinase</fullName>
        <ecNumber evidence="3">2.7.13.3</ecNumber>
    </recommendedName>
</protein>
<dbReference type="PANTHER" id="PTHR43547:SF2">
    <property type="entry name" value="HYBRID SIGNAL TRANSDUCTION HISTIDINE KINASE C"/>
    <property type="match status" value="1"/>
</dbReference>
<dbReference type="SMART" id="SM00388">
    <property type="entry name" value="HisKA"/>
    <property type="match status" value="1"/>
</dbReference>
<evidence type="ECO:0000313" key="17">
    <source>
        <dbReference type="Proteomes" id="UP000199181"/>
    </source>
</evidence>
<evidence type="ECO:0000256" key="4">
    <source>
        <dbReference type="ARBA" id="ARBA00022475"/>
    </source>
</evidence>
<dbReference type="FunFam" id="3.30.565.10:FF:000023">
    <property type="entry name" value="PAS domain-containing sensor histidine kinase"/>
    <property type="match status" value="1"/>
</dbReference>
<proteinExistence type="predicted"/>
<feature type="domain" description="Histidine kinase" evidence="14">
    <location>
        <begin position="153"/>
        <end position="370"/>
    </location>
</feature>
<keyword evidence="7" id="KW-0547">Nucleotide-binding</keyword>
<dbReference type="InterPro" id="IPR003594">
    <property type="entry name" value="HATPase_dom"/>
</dbReference>
<dbReference type="GO" id="GO:0000155">
    <property type="term" value="F:phosphorelay sensor kinase activity"/>
    <property type="evidence" value="ECO:0007669"/>
    <property type="project" value="InterPro"/>
</dbReference>
<accession>A0A1I0EQ93</accession>
<evidence type="ECO:0000256" key="2">
    <source>
        <dbReference type="ARBA" id="ARBA00004236"/>
    </source>
</evidence>
<dbReference type="Gene3D" id="1.10.287.130">
    <property type="match status" value="1"/>
</dbReference>
<evidence type="ECO:0000259" key="14">
    <source>
        <dbReference type="PROSITE" id="PS50109"/>
    </source>
</evidence>
<organism evidence="16 17">
    <name type="scientific">Stigmatella erecta</name>
    <dbReference type="NCBI Taxonomy" id="83460"/>
    <lineage>
        <taxon>Bacteria</taxon>
        <taxon>Pseudomonadati</taxon>
        <taxon>Myxococcota</taxon>
        <taxon>Myxococcia</taxon>
        <taxon>Myxococcales</taxon>
        <taxon>Cystobacterineae</taxon>
        <taxon>Archangiaceae</taxon>
        <taxon>Stigmatella</taxon>
    </lineage>
</organism>
<dbReference type="PRINTS" id="PR00344">
    <property type="entry name" value="BCTRLSENSOR"/>
</dbReference>
<dbReference type="CDD" id="cd00075">
    <property type="entry name" value="HATPase"/>
    <property type="match status" value="1"/>
</dbReference>
<dbReference type="EC" id="2.7.13.3" evidence="3"/>
<dbReference type="SMART" id="SM00387">
    <property type="entry name" value="HATPase_c"/>
    <property type="match status" value="1"/>
</dbReference>
<dbReference type="AlphaFoldDB" id="A0A1I0EQ93"/>
<dbReference type="Pfam" id="PF00512">
    <property type="entry name" value="HisKA"/>
    <property type="match status" value="1"/>
</dbReference>
<dbReference type="Gene3D" id="3.40.50.2300">
    <property type="match status" value="1"/>
</dbReference>
<name>A0A1I0EQ93_9BACT</name>
<gene>
    <name evidence="16" type="ORF">SAMN05443639_10385</name>
</gene>